<evidence type="ECO:0000313" key="1">
    <source>
        <dbReference type="EMBL" id="NIF02572.1"/>
    </source>
</evidence>
<accession>A0ABX0R636</accession>
<keyword evidence="2" id="KW-1185">Reference proteome</keyword>
<reference evidence="1 2" key="1">
    <citation type="journal article" date="2019" name="bioRxiv">
        <title>Bacteria contribute to plant secondary compound degradation in a generalist herbivore system.</title>
        <authorList>
            <person name="Francoeur C.B."/>
            <person name="Khadempour L."/>
            <person name="Moreira-Soto R.D."/>
            <person name="Gotting K."/>
            <person name="Book A.J."/>
            <person name="Pinto-Tomas A.A."/>
            <person name="Keefover-Ring K."/>
            <person name="Currie C.R."/>
        </authorList>
    </citation>
    <scope>NUCLEOTIDE SEQUENCE [LARGE SCALE GENOMIC DNA]</scope>
    <source>
        <strain evidence="1 2">Acro-805</strain>
    </source>
</reference>
<proteinExistence type="predicted"/>
<name>A0ABX0R636_9GAMM</name>
<organism evidence="1 2">
    <name type="scientific">Candidatus Pantoea formicae</name>
    <dbReference type="NCBI Taxonomy" id="2608355"/>
    <lineage>
        <taxon>Bacteria</taxon>
        <taxon>Pseudomonadati</taxon>
        <taxon>Pseudomonadota</taxon>
        <taxon>Gammaproteobacteria</taxon>
        <taxon>Enterobacterales</taxon>
        <taxon>Erwiniaceae</taxon>
        <taxon>Pantoea</taxon>
    </lineage>
</organism>
<protein>
    <submittedName>
        <fullName evidence="1">Uncharacterized protein</fullName>
    </submittedName>
</protein>
<dbReference type="EMBL" id="VWXD01000009">
    <property type="protein sequence ID" value="NIF02572.1"/>
    <property type="molecule type" value="Genomic_DNA"/>
</dbReference>
<evidence type="ECO:0000313" key="2">
    <source>
        <dbReference type="Proteomes" id="UP000780690"/>
    </source>
</evidence>
<sequence length="84" mass="9357">MRAAYRDTLCISPISGAHLKTENEIQELMHEAIGLAIRQVLHRGGTVSPHELIGTLWRLKESGTDMAMREACSRAIRIFAAKLN</sequence>
<gene>
    <name evidence="1" type="ORF">F3J38_21380</name>
</gene>
<dbReference type="Proteomes" id="UP000780690">
    <property type="component" value="Unassembled WGS sequence"/>
</dbReference>
<comment type="caution">
    <text evidence="1">The sequence shown here is derived from an EMBL/GenBank/DDBJ whole genome shotgun (WGS) entry which is preliminary data.</text>
</comment>